<dbReference type="Proteomes" id="UP000226413">
    <property type="component" value="Segment"/>
</dbReference>
<organism evidence="3 4">
    <name type="scientific">Ochrobactrum phage POA1180</name>
    <dbReference type="NCBI Taxonomy" id="1897640"/>
    <lineage>
        <taxon>Viruses</taxon>
        <taxon>Duplodnaviria</taxon>
        <taxon>Heunggongvirae</taxon>
        <taxon>Uroviricota</taxon>
        <taxon>Caudoviricetes</taxon>
        <taxon>Abaiavirus</taxon>
        <taxon>Abaiavirus POA1180</taxon>
    </lineage>
</organism>
<sequence>MNRETLAKRIAALRQMTTERGCTEAEALAAAAKAAELMQEYGLSESDIEFCEQAVTSKTKGRNPAADLWPVIAHCTNTASIIVSYVVPPKTEVTFVGKAPGPQIATYLLVVLNRAIANEVKKFKASTFYRRRRSLSTKRKAVADFTVGLVWRLRERLLEIFAPAVSDEIRAAAHDALAERYPAASSIERKKHQTRYDDALWNGWDAGDNVNLSHGVSGSEKPLAIGGAA</sequence>
<evidence type="ECO:0000259" key="1">
    <source>
        <dbReference type="Pfam" id="PF10979"/>
    </source>
</evidence>
<feature type="domain" description="DUF7168" evidence="2">
    <location>
        <begin position="47"/>
        <end position="185"/>
    </location>
</feature>
<proteinExistence type="predicted"/>
<dbReference type="Pfam" id="PF23771">
    <property type="entry name" value="DUF7168"/>
    <property type="match status" value="1"/>
</dbReference>
<dbReference type="InterPro" id="IPR055592">
    <property type="entry name" value="DUF7168"/>
</dbReference>
<accession>A0A219VHD3</accession>
<reference evidence="3 4" key="1">
    <citation type="journal article" date="2017" name="Front. Microbiol.">
        <title>Prevalence, Host Range, and Comparative Genomic Analysis of Temperate Ochrobactrum Phages.</title>
        <authorList>
            <person name="Jackel C."/>
            <person name="Hertwig S."/>
            <person name="Scholz H.C."/>
            <person name="Nockler K."/>
            <person name="Reetz J."/>
            <person name="Hammerl J.A."/>
        </authorList>
    </citation>
    <scope>NUCLEOTIDE SEQUENCE [LARGE SCALE GENOMIC DNA]</scope>
</reference>
<name>A0A219VHD3_9CAUD</name>
<gene>
    <name evidence="3" type="ORF">POA1180_48</name>
</gene>
<evidence type="ECO:0000313" key="4">
    <source>
        <dbReference type="Proteomes" id="UP000226413"/>
    </source>
</evidence>
<evidence type="ECO:0000259" key="2">
    <source>
        <dbReference type="Pfam" id="PF23771"/>
    </source>
</evidence>
<dbReference type="Pfam" id="PF10979">
    <property type="entry name" value="DUF2786"/>
    <property type="match status" value="1"/>
</dbReference>
<dbReference type="InterPro" id="IPR024498">
    <property type="entry name" value="DUF2786"/>
</dbReference>
<keyword evidence="4" id="KW-1185">Reference proteome</keyword>
<dbReference type="EMBL" id="KX669658">
    <property type="protein sequence ID" value="AOT25356.1"/>
    <property type="molecule type" value="Genomic_DNA"/>
</dbReference>
<protein>
    <submittedName>
        <fullName evidence="3">Uncharacterized protein</fullName>
    </submittedName>
</protein>
<evidence type="ECO:0000313" key="3">
    <source>
        <dbReference type="EMBL" id="AOT25356.1"/>
    </source>
</evidence>
<feature type="domain" description="DUF2786" evidence="1">
    <location>
        <begin position="8"/>
        <end position="45"/>
    </location>
</feature>